<proteinExistence type="predicted"/>
<organism evidence="1 3">
    <name type="scientific">Methylobacterium oxalidis</name>
    <dbReference type="NCBI Taxonomy" id="944322"/>
    <lineage>
        <taxon>Bacteria</taxon>
        <taxon>Pseudomonadati</taxon>
        <taxon>Pseudomonadota</taxon>
        <taxon>Alphaproteobacteria</taxon>
        <taxon>Hyphomicrobiales</taxon>
        <taxon>Methylobacteriaceae</taxon>
        <taxon>Methylobacterium</taxon>
    </lineage>
</organism>
<reference evidence="4" key="2">
    <citation type="journal article" date="2019" name="Int. J. Syst. Evol. Microbiol.">
        <title>The Global Catalogue of Microorganisms (GCM) 10K type strain sequencing project: providing services to taxonomists for standard genome sequencing and annotation.</title>
        <authorList>
            <consortium name="The Broad Institute Genomics Platform"/>
            <consortium name="The Broad Institute Genome Sequencing Center for Infectious Disease"/>
            <person name="Wu L."/>
            <person name="Ma J."/>
        </authorList>
    </citation>
    <scope>NUCLEOTIDE SEQUENCE [LARGE SCALE GENOMIC DNA]</scope>
    <source>
        <strain evidence="4">NBRC 107715</strain>
    </source>
</reference>
<dbReference type="Proteomes" id="UP000321960">
    <property type="component" value="Unassembled WGS sequence"/>
</dbReference>
<keyword evidence="4" id="KW-1185">Reference proteome</keyword>
<dbReference type="EMBL" id="BSPK01000025">
    <property type="protein sequence ID" value="GLS63665.1"/>
    <property type="molecule type" value="Genomic_DNA"/>
</dbReference>
<dbReference type="AlphaFoldDB" id="A0A512J4K2"/>
<evidence type="ECO:0000313" key="2">
    <source>
        <dbReference type="EMBL" id="GLS63665.1"/>
    </source>
</evidence>
<comment type="caution">
    <text evidence="1">The sequence shown here is derived from an EMBL/GenBank/DDBJ whole genome shotgun (WGS) entry which is preliminary data.</text>
</comment>
<sequence>MTIANLSKRLEKIEAARHVGAPKGLVSFVPLTDEEEADAKRNWRQWVADGRAKLQWGCIVIPAPKLTVEEWVAETTKYRGEPVH</sequence>
<dbReference type="RefSeq" id="WP_147026430.1">
    <property type="nucleotide sequence ID" value="NZ_BJZU01000052.1"/>
</dbReference>
<protein>
    <submittedName>
        <fullName evidence="1">Uncharacterized protein</fullName>
    </submittedName>
</protein>
<evidence type="ECO:0000313" key="4">
    <source>
        <dbReference type="Proteomes" id="UP001156856"/>
    </source>
</evidence>
<dbReference type="OrthoDB" id="7998711at2"/>
<accession>A0A512J4K2</accession>
<reference evidence="1 3" key="3">
    <citation type="submission" date="2019-07" db="EMBL/GenBank/DDBJ databases">
        <title>Whole genome shotgun sequence of Methylobacterium oxalidis NBRC 107715.</title>
        <authorList>
            <person name="Hosoyama A."/>
            <person name="Uohara A."/>
            <person name="Ohji S."/>
            <person name="Ichikawa N."/>
        </authorList>
    </citation>
    <scope>NUCLEOTIDE SEQUENCE [LARGE SCALE GENOMIC DNA]</scope>
    <source>
        <strain evidence="1 3">NBRC 107715</strain>
    </source>
</reference>
<reference evidence="2" key="4">
    <citation type="submission" date="2023-01" db="EMBL/GenBank/DDBJ databases">
        <title>Draft genome sequence of Methylobacterium oxalidis strain NBRC 107715.</title>
        <authorList>
            <person name="Sun Q."/>
            <person name="Mori K."/>
        </authorList>
    </citation>
    <scope>NUCLEOTIDE SEQUENCE</scope>
    <source>
        <strain evidence="2">NBRC 107715</strain>
    </source>
</reference>
<reference evidence="2" key="1">
    <citation type="journal article" date="2014" name="Int. J. Syst. Evol. Microbiol.">
        <title>Complete genome of a new Firmicutes species belonging to the dominant human colonic microbiota ('Ruminococcus bicirculans') reveals two chromosomes and a selective capacity to utilize plant glucans.</title>
        <authorList>
            <consortium name="NISC Comparative Sequencing Program"/>
            <person name="Wegmann U."/>
            <person name="Louis P."/>
            <person name="Goesmann A."/>
            <person name="Henrissat B."/>
            <person name="Duncan S.H."/>
            <person name="Flint H.J."/>
        </authorList>
    </citation>
    <scope>NUCLEOTIDE SEQUENCE</scope>
    <source>
        <strain evidence="2">NBRC 107715</strain>
    </source>
</reference>
<name>A0A512J4K2_9HYPH</name>
<dbReference type="Proteomes" id="UP001156856">
    <property type="component" value="Unassembled WGS sequence"/>
</dbReference>
<dbReference type="EMBL" id="BJZU01000052">
    <property type="protein sequence ID" value="GEP04840.1"/>
    <property type="molecule type" value="Genomic_DNA"/>
</dbReference>
<evidence type="ECO:0000313" key="1">
    <source>
        <dbReference type="EMBL" id="GEP04840.1"/>
    </source>
</evidence>
<gene>
    <name evidence="2" type="ORF">GCM10007888_20460</name>
    <name evidence="1" type="ORF">MOX02_28780</name>
</gene>
<evidence type="ECO:0000313" key="3">
    <source>
        <dbReference type="Proteomes" id="UP000321960"/>
    </source>
</evidence>